<dbReference type="InterPro" id="IPR032555">
    <property type="entry name" value="DUF4937"/>
</dbReference>
<evidence type="ECO:0000313" key="2">
    <source>
        <dbReference type="EMBL" id="QKG84178.1"/>
    </source>
</evidence>
<dbReference type="RefSeq" id="WP_173221628.1">
    <property type="nucleotide sequence ID" value="NZ_CP048104.1"/>
</dbReference>
<name>A0A7D4CLY4_9BACL</name>
<feature type="domain" description="DUF4937" evidence="1">
    <location>
        <begin position="2"/>
        <end position="87"/>
    </location>
</feature>
<gene>
    <name evidence="2" type="ORF">GXN76_06620</name>
</gene>
<dbReference type="EMBL" id="CP048104">
    <property type="protein sequence ID" value="QKG84178.1"/>
    <property type="molecule type" value="Genomic_DNA"/>
</dbReference>
<dbReference type="Proteomes" id="UP000503088">
    <property type="component" value="Chromosome"/>
</dbReference>
<dbReference type="InterPro" id="IPR011008">
    <property type="entry name" value="Dimeric_a/b-barrel"/>
</dbReference>
<protein>
    <submittedName>
        <fullName evidence="2">YdbC family protein</fullName>
    </submittedName>
</protein>
<accession>A0A7D4CLY4</accession>
<evidence type="ECO:0000259" key="1">
    <source>
        <dbReference type="Pfam" id="PF16291"/>
    </source>
</evidence>
<dbReference type="Pfam" id="PF16291">
    <property type="entry name" value="DUF4937"/>
    <property type="match status" value="1"/>
</dbReference>
<evidence type="ECO:0000313" key="3">
    <source>
        <dbReference type="Proteomes" id="UP000503088"/>
    </source>
</evidence>
<keyword evidence="3" id="KW-1185">Reference proteome</keyword>
<proteinExistence type="predicted"/>
<reference evidence="2 3" key="1">
    <citation type="submission" date="2020-01" db="EMBL/GenBank/DDBJ databases">
        <authorList>
            <person name="Gulvik C.A."/>
            <person name="Batra D.G."/>
        </authorList>
    </citation>
    <scope>NUCLEOTIDE SEQUENCE [LARGE SCALE GENOMIC DNA]</scope>
    <source>
        <strain evidence="2 3">W9323</strain>
    </source>
</reference>
<dbReference type="AlphaFoldDB" id="A0A7D4CLY4"/>
<dbReference type="KEGG" id="kpul:GXN76_06620"/>
<sequence length="205" mass="23386">MLLKWMVCKVKPEQKERFTQTQTHWGALRYVQGFLGQIGGWNHASPDEACILGLWQDASSYRRFMCHFHDGIFTNSNQGETYDSISVILSCRKNQIPGEHPELFDCLQEAGMLHIMEIKTSPSFQWTDGQVQGTENDPGIKSGVISQVVGEGQRILMMTLWGQSRPEQEGWAASWRERLGVHILQERCVTLEKCWCVLPGDKQNS</sequence>
<organism evidence="2 3">
    <name type="scientific">Kroppenstedtia pulmonis</name>
    <dbReference type="NCBI Taxonomy" id="1380685"/>
    <lineage>
        <taxon>Bacteria</taxon>
        <taxon>Bacillati</taxon>
        <taxon>Bacillota</taxon>
        <taxon>Bacilli</taxon>
        <taxon>Bacillales</taxon>
        <taxon>Thermoactinomycetaceae</taxon>
        <taxon>Kroppenstedtia</taxon>
    </lineage>
</organism>
<dbReference type="SUPFAM" id="SSF54909">
    <property type="entry name" value="Dimeric alpha+beta barrel"/>
    <property type="match status" value="1"/>
</dbReference>